<dbReference type="GeneID" id="54993610"/>
<sequence>MSSLEEREKAAYEKLHEVVTELTAIRDEMYPLDSSDEAEVPTCWVLCVGYESMPNGQHPGLDGSVTIFPRDGRQPGWKTSGLLGECLSHMEGERE</sequence>
<dbReference type="InterPro" id="IPR055637">
    <property type="entry name" value="DUF7213"/>
</dbReference>
<dbReference type="RefSeq" id="YP_009803053.1">
    <property type="nucleotide sequence ID" value="NC_047990.1"/>
</dbReference>
<keyword evidence="2" id="KW-1185">Reference proteome</keyword>
<name>A0A2Z4Q7Y1_9CAUD</name>
<dbReference type="EMBL" id="MH271313">
    <property type="protein sequence ID" value="AWY06196.1"/>
    <property type="molecule type" value="Genomic_DNA"/>
</dbReference>
<proteinExistence type="predicted"/>
<protein>
    <submittedName>
        <fullName evidence="1">Uncharacterized protein</fullName>
    </submittedName>
</protein>
<evidence type="ECO:0000313" key="1">
    <source>
        <dbReference type="EMBL" id="AWY06196.1"/>
    </source>
</evidence>
<organism evidence="1 2">
    <name type="scientific">Gordonia phage Suzy</name>
    <dbReference type="NCBI Taxonomy" id="2201430"/>
    <lineage>
        <taxon>Viruses</taxon>
        <taxon>Duplodnaviria</taxon>
        <taxon>Heunggongvirae</taxon>
        <taxon>Uroviricota</taxon>
        <taxon>Caudoviricetes</taxon>
        <taxon>Terapinvirus</taxon>
        <taxon>Terapinvirus suzy</taxon>
    </lineage>
</organism>
<gene>
    <name evidence="1" type="primary">92</name>
    <name evidence="1" type="ORF">PBI_SUZY_92</name>
</gene>
<reference evidence="2" key="1">
    <citation type="submission" date="2018-04" db="EMBL/GenBank/DDBJ databases">
        <authorList>
            <person name="Harrington T."/>
            <person name="Washburn E."/>
            <person name="Bricker J."/>
            <person name="McKinney A."/>
            <person name="Betsko A.J."/>
            <person name="Garlena R.A."/>
            <person name="Russell D.A."/>
            <person name="Pope W.A."/>
            <person name="Jacobs-Sera D."/>
            <person name="Hatfull G.F."/>
        </authorList>
    </citation>
    <scope>NUCLEOTIDE SEQUENCE [LARGE SCALE GENOMIC DNA]</scope>
</reference>
<accession>A0A2Z4Q7Y1</accession>
<dbReference type="KEGG" id="vg:54993610"/>
<dbReference type="Pfam" id="PF23850">
    <property type="entry name" value="DUF7213"/>
    <property type="match status" value="1"/>
</dbReference>
<evidence type="ECO:0000313" key="2">
    <source>
        <dbReference type="Proteomes" id="UP000250774"/>
    </source>
</evidence>
<dbReference type="Proteomes" id="UP000250774">
    <property type="component" value="Segment"/>
</dbReference>